<proteinExistence type="inferred from homology"/>
<evidence type="ECO:0000313" key="8">
    <source>
        <dbReference type="EMBL" id="KAJ8892265.1"/>
    </source>
</evidence>
<dbReference type="Pfam" id="PF00145">
    <property type="entry name" value="DNA_methylase"/>
    <property type="match status" value="1"/>
</dbReference>
<reference evidence="8 9" key="1">
    <citation type="submission" date="2023-02" db="EMBL/GenBank/DDBJ databases">
        <title>LHISI_Scaffold_Assembly.</title>
        <authorList>
            <person name="Stuart O.P."/>
            <person name="Cleave R."/>
            <person name="Magrath M.J.L."/>
            <person name="Mikheyev A.S."/>
        </authorList>
    </citation>
    <scope>NUCLEOTIDE SEQUENCE [LARGE SCALE GENOMIC DNA]</scope>
    <source>
        <strain evidence="8">Daus_M_001</strain>
        <tissue evidence="8">Leg muscle</tissue>
    </source>
</reference>
<evidence type="ECO:0000256" key="5">
    <source>
        <dbReference type="ARBA" id="ARBA00039681"/>
    </source>
</evidence>
<dbReference type="PROSITE" id="PS00095">
    <property type="entry name" value="C5_MTASE_2"/>
    <property type="match status" value="1"/>
</dbReference>
<evidence type="ECO:0000256" key="1">
    <source>
        <dbReference type="ARBA" id="ARBA00022603"/>
    </source>
</evidence>
<evidence type="ECO:0000256" key="3">
    <source>
        <dbReference type="ARBA" id="ARBA00022691"/>
    </source>
</evidence>
<evidence type="ECO:0000256" key="7">
    <source>
        <dbReference type="PROSITE-ProRule" id="PRU01016"/>
    </source>
</evidence>
<dbReference type="PANTHER" id="PTHR46098">
    <property type="entry name" value="TRNA (CYTOSINE(38)-C(5))-METHYLTRANSFERASE"/>
    <property type="match status" value="1"/>
</dbReference>
<dbReference type="PROSITE" id="PS51679">
    <property type="entry name" value="SAM_MT_C5"/>
    <property type="match status" value="1"/>
</dbReference>
<dbReference type="Proteomes" id="UP001159363">
    <property type="component" value="Chromosome 2"/>
</dbReference>
<dbReference type="EMBL" id="JARBHB010000002">
    <property type="protein sequence ID" value="KAJ8892265.1"/>
    <property type="molecule type" value="Genomic_DNA"/>
</dbReference>
<gene>
    <name evidence="8" type="ORF">PR048_004845</name>
</gene>
<comment type="similarity">
    <text evidence="7">Belongs to the class I-like SAM-binding methyltransferase superfamily. C5-methyltransferase family.</text>
</comment>
<dbReference type="InterPro" id="IPR001525">
    <property type="entry name" value="C5_MeTfrase"/>
</dbReference>
<keyword evidence="1 7" id="KW-0489">Methyltransferase</keyword>
<evidence type="ECO:0000256" key="2">
    <source>
        <dbReference type="ARBA" id="ARBA00022679"/>
    </source>
</evidence>
<comment type="caution">
    <text evidence="8">The sequence shown here is derived from an EMBL/GenBank/DDBJ whole genome shotgun (WGS) entry which is preliminary data.</text>
</comment>
<protein>
    <recommendedName>
        <fullName evidence="5">tRNA (cytosine(38)-C(5))-methyltransferase</fullName>
        <ecNumber evidence="4">2.1.1.204</ecNumber>
    </recommendedName>
    <alternativeName>
        <fullName evidence="6">DNA (cytosine-5)-methyltransferase-like protein 2</fullName>
    </alternativeName>
</protein>
<feature type="active site" evidence="7">
    <location>
        <position position="91"/>
    </location>
</feature>
<keyword evidence="9" id="KW-1185">Reference proteome</keyword>
<sequence length="384" mass="44283">MHTTSANSVSDLAVPATSYCKNVPLSKCFFFVSECEITSTVEAAIDINTVANHVYRYNFPETKLLSRNILSLTAEEINNLHIEMILMSPPCQPFTRYMPDICQHVLFYRVGLKKDVADDRTSPLLHIIKILPYLKEPFKYLLLENVKGFEMSEARNRLVEALQNMNYTFQEFILSPSQFSIPNSRHRYYLIAKQSLLQFCFDIESLMEQLPELNRDNYAKTIGVRVCDLNSTYKGMIDHRLSTEKNNRVCFKLHHILENKHEDYVHSFLLPDKLLLKHFLLLDIVSPSSTRSCCFTKAYGHYVEGTGSVLCPVLPEDIASCTGCLEKLKKLQLRYFTDREIARLMCFPEEFRFPGNVTLKQRYRLLGNSINVHVVSLLITLLVA</sequence>
<dbReference type="InterPro" id="IPR029063">
    <property type="entry name" value="SAM-dependent_MTases_sf"/>
</dbReference>
<dbReference type="SUPFAM" id="SSF53335">
    <property type="entry name" value="S-adenosyl-L-methionine-dependent methyltransferases"/>
    <property type="match status" value="1"/>
</dbReference>
<name>A0ABQ9I6L2_9NEOP</name>
<dbReference type="Gene3D" id="3.40.50.150">
    <property type="entry name" value="Vaccinia Virus protein VP39"/>
    <property type="match status" value="1"/>
</dbReference>
<dbReference type="InterPro" id="IPR031303">
    <property type="entry name" value="C5_meth_CS"/>
</dbReference>
<keyword evidence="2 7" id="KW-0808">Transferase</keyword>
<keyword evidence="3 7" id="KW-0949">S-adenosyl-L-methionine</keyword>
<dbReference type="PANTHER" id="PTHR46098:SF1">
    <property type="entry name" value="TRNA (CYTOSINE(38)-C(5))-METHYLTRANSFERASE"/>
    <property type="match status" value="1"/>
</dbReference>
<dbReference type="InterPro" id="IPR050750">
    <property type="entry name" value="C5-MTase"/>
</dbReference>
<dbReference type="Gene3D" id="3.90.120.10">
    <property type="entry name" value="DNA Methylase, subunit A, domain 2"/>
    <property type="match status" value="1"/>
</dbReference>
<evidence type="ECO:0000313" key="9">
    <source>
        <dbReference type="Proteomes" id="UP001159363"/>
    </source>
</evidence>
<evidence type="ECO:0000256" key="4">
    <source>
        <dbReference type="ARBA" id="ARBA00039081"/>
    </source>
</evidence>
<evidence type="ECO:0000256" key="6">
    <source>
        <dbReference type="ARBA" id="ARBA00042810"/>
    </source>
</evidence>
<accession>A0ABQ9I6L2</accession>
<dbReference type="EC" id="2.1.1.204" evidence="4"/>
<organism evidence="8 9">
    <name type="scientific">Dryococelus australis</name>
    <dbReference type="NCBI Taxonomy" id="614101"/>
    <lineage>
        <taxon>Eukaryota</taxon>
        <taxon>Metazoa</taxon>
        <taxon>Ecdysozoa</taxon>
        <taxon>Arthropoda</taxon>
        <taxon>Hexapoda</taxon>
        <taxon>Insecta</taxon>
        <taxon>Pterygota</taxon>
        <taxon>Neoptera</taxon>
        <taxon>Polyneoptera</taxon>
        <taxon>Phasmatodea</taxon>
        <taxon>Verophasmatodea</taxon>
        <taxon>Anareolatae</taxon>
        <taxon>Phasmatidae</taxon>
        <taxon>Eurycanthinae</taxon>
        <taxon>Dryococelus</taxon>
    </lineage>
</organism>